<reference evidence="1 2" key="1">
    <citation type="submission" date="2018-07" db="EMBL/GenBank/DDBJ databases">
        <title>Complete genome sequence of Flavobacterium arcticum type strain SM1502T.</title>
        <authorList>
            <person name="Li Y."/>
            <person name="Li D.-D."/>
        </authorList>
    </citation>
    <scope>NUCLEOTIDE SEQUENCE [LARGE SCALE GENOMIC DNA]</scope>
    <source>
        <strain evidence="1 2">SM1502</strain>
    </source>
</reference>
<dbReference type="OrthoDB" id="283514at2"/>
<dbReference type="PANTHER" id="PTHR40045">
    <property type="entry name" value="YCGG FAMILY PROTEIN"/>
    <property type="match status" value="1"/>
</dbReference>
<dbReference type="EMBL" id="CP031188">
    <property type="protein sequence ID" value="AXG75182.1"/>
    <property type="molecule type" value="Genomic_DNA"/>
</dbReference>
<evidence type="ECO:0000313" key="2">
    <source>
        <dbReference type="Proteomes" id="UP000253951"/>
    </source>
</evidence>
<name>A0A345HF22_9FLAO</name>
<dbReference type="AlphaFoldDB" id="A0A345HF22"/>
<protein>
    <submittedName>
        <fullName evidence="1">YqcI/YcgG family protein</fullName>
    </submittedName>
</protein>
<dbReference type="NCBIfam" id="NF041366">
    <property type="entry name" value="GntA_guanitoxin"/>
    <property type="match status" value="1"/>
</dbReference>
<evidence type="ECO:0000313" key="1">
    <source>
        <dbReference type="EMBL" id="AXG75182.1"/>
    </source>
</evidence>
<dbReference type="InterPro" id="IPR014988">
    <property type="entry name" value="Uncharacterised_YqcI/YcgG"/>
</dbReference>
<dbReference type="KEGG" id="fat:DVK85_13470"/>
<accession>A0A345HF22</accession>
<dbReference type="PANTHER" id="PTHR40045:SF1">
    <property type="entry name" value="YQCI_YCGG FAMILY PROTEIN"/>
    <property type="match status" value="1"/>
</dbReference>
<sequence>MTEIQGKVSEDFKSMLKDKIFPCVAAKAALVKDQLKIMTAGHMGCPKDDKAILEFIYDFLEGYRNSDKLFHSAVIIFPNTEIFNEDMYEKLFWSRLQALADADAKKYNYDIKVSPNPDSKNFSFSLGEEAFFIIGLHPASSRKARQFKYPAIVFNPHAQFEKLRENKQYIKIKNIVRKKDFVLSGSINPMLQDFGEASEVYQYTGRHYTNNWKCPFNSNHNKINNENNKSA</sequence>
<dbReference type="Pfam" id="PF08892">
    <property type="entry name" value="YqcI_YcgG"/>
    <property type="match status" value="1"/>
</dbReference>
<dbReference type="Proteomes" id="UP000253951">
    <property type="component" value="Chromosome"/>
</dbReference>
<proteinExistence type="predicted"/>
<keyword evidence="2" id="KW-1185">Reference proteome</keyword>
<organism evidence="1 2">
    <name type="scientific">Flavobacterium arcticum</name>
    <dbReference type="NCBI Taxonomy" id="1784713"/>
    <lineage>
        <taxon>Bacteria</taxon>
        <taxon>Pseudomonadati</taxon>
        <taxon>Bacteroidota</taxon>
        <taxon>Flavobacteriia</taxon>
        <taxon>Flavobacteriales</taxon>
        <taxon>Flavobacteriaceae</taxon>
        <taxon>Flavobacterium</taxon>
    </lineage>
</organism>
<dbReference type="RefSeq" id="WP_114678939.1">
    <property type="nucleotide sequence ID" value="NZ_CP031188.1"/>
</dbReference>
<gene>
    <name evidence="1" type="ORF">DVK85_13470</name>
</gene>